<reference evidence="2 3" key="1">
    <citation type="submission" date="2018-06" db="EMBL/GenBank/DDBJ databases">
        <authorList>
            <consortium name="Pathogen Informatics"/>
            <person name="Doyle S."/>
        </authorList>
    </citation>
    <scope>NUCLEOTIDE SEQUENCE [LARGE SCALE GENOMIC DNA]</scope>
    <source>
        <strain evidence="2 3">NCTC10392</strain>
    </source>
</reference>
<dbReference type="RefSeq" id="WP_038447176.1">
    <property type="nucleotide sequence ID" value="NZ_CP008896.1"/>
</dbReference>
<dbReference type="Proteomes" id="UP000255125">
    <property type="component" value="Unassembled WGS sequence"/>
</dbReference>
<sequence length="125" mass="13984">MTIKSVLGLYETALNTNDIKTILDLYGSDPVFMPQHAPALVGRDAVKAGYEQVFATLKLNVKFTIHEIEEVGNWAWVRTSSAGTTRILAAGIDVTEGNNELFVFRNEQGNWKIHRYLFATTQPRA</sequence>
<protein>
    <submittedName>
        <fullName evidence="2">SnoaL-like domain</fullName>
    </submittedName>
</protein>
<dbReference type="InterPro" id="IPR032710">
    <property type="entry name" value="NTF2-like_dom_sf"/>
</dbReference>
<accession>A0A379IBB3</accession>
<dbReference type="EMBL" id="UGUS01000002">
    <property type="protein sequence ID" value="SUD30036.1"/>
    <property type="molecule type" value="Genomic_DNA"/>
</dbReference>
<proteinExistence type="predicted"/>
<evidence type="ECO:0000313" key="3">
    <source>
        <dbReference type="Proteomes" id="UP000255125"/>
    </source>
</evidence>
<evidence type="ECO:0000313" key="2">
    <source>
        <dbReference type="EMBL" id="SUD30036.1"/>
    </source>
</evidence>
<dbReference type="KEGG" id="pfn:HZ99_26510"/>
<evidence type="ECO:0000259" key="1">
    <source>
        <dbReference type="Pfam" id="PF12680"/>
    </source>
</evidence>
<dbReference type="SUPFAM" id="SSF54427">
    <property type="entry name" value="NTF2-like"/>
    <property type="match status" value="1"/>
</dbReference>
<feature type="domain" description="SnoaL-like" evidence="1">
    <location>
        <begin position="9"/>
        <end position="107"/>
    </location>
</feature>
<dbReference type="AlphaFoldDB" id="A0A379IBB3"/>
<organism evidence="2 3">
    <name type="scientific">Pseudomonas fluorescens</name>
    <dbReference type="NCBI Taxonomy" id="294"/>
    <lineage>
        <taxon>Bacteria</taxon>
        <taxon>Pseudomonadati</taxon>
        <taxon>Pseudomonadota</taxon>
        <taxon>Gammaproteobacteria</taxon>
        <taxon>Pseudomonadales</taxon>
        <taxon>Pseudomonadaceae</taxon>
        <taxon>Pseudomonas</taxon>
    </lineage>
</organism>
<name>A0A379IBB3_PSEFL</name>
<dbReference type="InterPro" id="IPR037401">
    <property type="entry name" value="SnoaL-like"/>
</dbReference>
<dbReference type="Gene3D" id="3.10.450.50">
    <property type="match status" value="1"/>
</dbReference>
<dbReference type="OrthoDB" id="8419963at2"/>
<dbReference type="Pfam" id="PF12680">
    <property type="entry name" value="SnoaL_2"/>
    <property type="match status" value="1"/>
</dbReference>
<gene>
    <name evidence="2" type="ORF">NCTC10392_01942</name>
</gene>